<evidence type="ECO:0000256" key="1">
    <source>
        <dbReference type="HAMAP-Rule" id="MF_00226"/>
    </source>
</evidence>
<dbReference type="PANTHER" id="PTHR13939">
    <property type="entry name" value="NICOTINAMIDE-NUCLEOTIDE AMIDOHYDROLASE PNCC"/>
    <property type="match status" value="1"/>
</dbReference>
<gene>
    <name evidence="3" type="ORF">L3081_18940</name>
</gene>
<dbReference type="InterPro" id="IPR036653">
    <property type="entry name" value="CinA-like_C"/>
</dbReference>
<keyword evidence="4" id="KW-1185">Reference proteome</keyword>
<dbReference type="HAMAP" id="MF_00226_B">
    <property type="entry name" value="CinA_B"/>
    <property type="match status" value="1"/>
</dbReference>
<evidence type="ECO:0000259" key="2">
    <source>
        <dbReference type="SMART" id="SM00852"/>
    </source>
</evidence>
<reference evidence="3" key="1">
    <citation type="submission" date="2022-01" db="EMBL/GenBank/DDBJ databases">
        <title>Colwellia maritima, isolated from seawater.</title>
        <authorList>
            <person name="Kristyanto S."/>
            <person name="Jung J."/>
            <person name="Jeon C.O."/>
        </authorList>
    </citation>
    <scope>NUCLEOTIDE SEQUENCE</scope>
    <source>
        <strain evidence="3">MSW7</strain>
    </source>
</reference>
<comment type="similarity">
    <text evidence="1">Belongs to the CinA family.</text>
</comment>
<dbReference type="CDD" id="cd00885">
    <property type="entry name" value="cinA"/>
    <property type="match status" value="1"/>
</dbReference>
<dbReference type="EMBL" id="JAKKSL010000004">
    <property type="protein sequence ID" value="MCI2285087.1"/>
    <property type="molecule type" value="Genomic_DNA"/>
</dbReference>
<dbReference type="NCBIfam" id="TIGR00177">
    <property type="entry name" value="molyb_syn"/>
    <property type="match status" value="1"/>
</dbReference>
<accession>A0ABS9X5N4</accession>
<organism evidence="3 4">
    <name type="scientific">Colwellia maritima</name>
    <dbReference type="NCBI Taxonomy" id="2912588"/>
    <lineage>
        <taxon>Bacteria</taxon>
        <taxon>Pseudomonadati</taxon>
        <taxon>Pseudomonadota</taxon>
        <taxon>Gammaproteobacteria</taxon>
        <taxon>Alteromonadales</taxon>
        <taxon>Colwelliaceae</taxon>
        <taxon>Colwellia</taxon>
    </lineage>
</organism>
<dbReference type="Pfam" id="PF02464">
    <property type="entry name" value="CinA"/>
    <property type="match status" value="1"/>
</dbReference>
<comment type="caution">
    <text evidence="3">The sequence shown here is derived from an EMBL/GenBank/DDBJ whole genome shotgun (WGS) entry which is preliminary data.</text>
</comment>
<dbReference type="NCBIfam" id="TIGR00200">
    <property type="entry name" value="cinA_nterm"/>
    <property type="match status" value="1"/>
</dbReference>
<dbReference type="Pfam" id="PF00994">
    <property type="entry name" value="MoCF_biosynth"/>
    <property type="match status" value="1"/>
</dbReference>
<dbReference type="InterPro" id="IPR008135">
    <property type="entry name" value="Competence-induced_CinA"/>
</dbReference>
<protein>
    <recommendedName>
        <fullName evidence="1">CinA-like protein</fullName>
    </recommendedName>
</protein>
<dbReference type="SUPFAM" id="SSF142433">
    <property type="entry name" value="CinA-like"/>
    <property type="match status" value="1"/>
</dbReference>
<evidence type="ECO:0000313" key="4">
    <source>
        <dbReference type="Proteomes" id="UP001139646"/>
    </source>
</evidence>
<dbReference type="Gene3D" id="3.40.980.10">
    <property type="entry name" value="MoaB/Mog-like domain"/>
    <property type="match status" value="1"/>
</dbReference>
<proteinExistence type="inferred from homology"/>
<feature type="domain" description="MoaB/Mog" evidence="2">
    <location>
        <begin position="7"/>
        <end position="174"/>
    </location>
</feature>
<dbReference type="PANTHER" id="PTHR13939:SF0">
    <property type="entry name" value="NMN AMIDOHYDROLASE-LIKE PROTEIN YFAY"/>
    <property type="match status" value="1"/>
</dbReference>
<dbReference type="SMART" id="SM00852">
    <property type="entry name" value="MoCF_biosynth"/>
    <property type="match status" value="1"/>
</dbReference>
<dbReference type="SUPFAM" id="SSF53218">
    <property type="entry name" value="Molybdenum cofactor biosynthesis proteins"/>
    <property type="match status" value="1"/>
</dbReference>
<name>A0ABS9X5N4_9GAMM</name>
<dbReference type="Proteomes" id="UP001139646">
    <property type="component" value="Unassembled WGS sequence"/>
</dbReference>
<sequence>MNKPNVQLLLTGNELMTGDIVDSNSAMIAQQLKELGLEISRKITIPDEIDLLVQEINALAASADILIINGGLGPTIDDLTAQALAKATNVELVEHPKALEHLVAWCEKRGVQLNGPNLKQAILPKGCSIVANNQGSAVGFKMRHLECDIFCTPGVPRELKVMLSEQIAPDIASRLPTELISDVTRLQVFGLGESTLQKLIDEKLPDWPDNIELGFRAGMPILEVKLTTTNQEAHTQKQLWQTKLLNILGDHVIAQINKEPLSLAQHVLSTPAKDKLTITTAESCTGGLIASMITQVSGASEFFEAGFVTYSNAMKTKLLGVPEQLLNEFGAVSQEVAIAMAQGALKQSSADMAIAVTGIAGPDGGSDEKPVGTVWLAWGSKENLKSICLLMPLPRLYFQKYVAG</sequence>
<dbReference type="InterPro" id="IPR050101">
    <property type="entry name" value="CinA"/>
</dbReference>
<evidence type="ECO:0000313" key="3">
    <source>
        <dbReference type="EMBL" id="MCI2285087.1"/>
    </source>
</evidence>
<dbReference type="InterPro" id="IPR036425">
    <property type="entry name" value="MoaB/Mog-like_dom_sf"/>
</dbReference>
<dbReference type="InterPro" id="IPR008136">
    <property type="entry name" value="CinA_C"/>
</dbReference>
<dbReference type="PIRSF" id="PIRSF006728">
    <property type="entry name" value="CinA"/>
    <property type="match status" value="1"/>
</dbReference>
<dbReference type="NCBIfam" id="TIGR00199">
    <property type="entry name" value="PncC_domain"/>
    <property type="match status" value="1"/>
</dbReference>
<dbReference type="Gene3D" id="3.90.950.20">
    <property type="entry name" value="CinA-like"/>
    <property type="match status" value="1"/>
</dbReference>
<dbReference type="RefSeq" id="WP_242287757.1">
    <property type="nucleotide sequence ID" value="NZ_JAKKSL010000004.1"/>
</dbReference>
<dbReference type="InterPro" id="IPR001453">
    <property type="entry name" value="MoaB/Mog_dom"/>
</dbReference>